<evidence type="ECO:0000313" key="1">
    <source>
        <dbReference type="EMBL" id="NMF58839.1"/>
    </source>
</evidence>
<accession>A0ABX1LVL7</accession>
<name>A0ABX1LVL7_9CYAN</name>
<keyword evidence="2" id="KW-1185">Reference proteome</keyword>
<comment type="caution">
    <text evidence="1">The sequence shown here is derived from an EMBL/GenBank/DDBJ whole genome shotgun (WGS) entry which is preliminary data.</text>
</comment>
<gene>
    <name evidence="1" type="ORF">HC246_12590</name>
</gene>
<dbReference type="EMBL" id="JAAVJL010000001">
    <property type="protein sequence ID" value="NMF58839.1"/>
    <property type="molecule type" value="Genomic_DNA"/>
</dbReference>
<dbReference type="RefSeq" id="WP_169363689.1">
    <property type="nucleotide sequence ID" value="NZ_JAAVJL010000001.1"/>
</dbReference>
<proteinExistence type="predicted"/>
<dbReference type="Proteomes" id="UP000738376">
    <property type="component" value="Unassembled WGS sequence"/>
</dbReference>
<protein>
    <submittedName>
        <fullName evidence="1">Uncharacterized protein</fullName>
    </submittedName>
</protein>
<sequence>MPKKSLPKSFEDRYPNISRWVNRENGIIEIGWRDDGYSSGFVRAFESGGIFWEGEDEYASMDDALLDLEGGVQICMREIHGDSWESV</sequence>
<evidence type="ECO:0000313" key="2">
    <source>
        <dbReference type="Proteomes" id="UP000738376"/>
    </source>
</evidence>
<organism evidence="1 2">
    <name type="scientific">Pseudanabaena yagii GIHE-NHR1</name>
    <dbReference type="NCBI Taxonomy" id="2722753"/>
    <lineage>
        <taxon>Bacteria</taxon>
        <taxon>Bacillati</taxon>
        <taxon>Cyanobacteriota</taxon>
        <taxon>Cyanophyceae</taxon>
        <taxon>Pseudanabaenales</taxon>
        <taxon>Pseudanabaenaceae</taxon>
        <taxon>Pseudanabaena</taxon>
        <taxon>Pseudanabaena yagii</taxon>
    </lineage>
</organism>
<reference evidence="1 2" key="1">
    <citation type="submission" date="2020-03" db="EMBL/GenBank/DDBJ databases">
        <title>Draft Genome Sequence of 2-Methylisoborneol Producing Pseudanabaena yagii Strain GIHE-NHR1 Isolated from North Han River in South Korea.</title>
        <authorList>
            <person name="Jeong J."/>
        </authorList>
    </citation>
    <scope>NUCLEOTIDE SEQUENCE [LARGE SCALE GENOMIC DNA]</scope>
    <source>
        <strain evidence="1 2">GIHE-NHR1</strain>
    </source>
</reference>